<dbReference type="AlphaFoldDB" id="A0A7S0SU96"/>
<evidence type="ECO:0000256" key="3">
    <source>
        <dbReference type="ARBA" id="ARBA00022692"/>
    </source>
</evidence>
<feature type="transmembrane region" description="Helical" evidence="7">
    <location>
        <begin position="534"/>
        <end position="554"/>
    </location>
</feature>
<dbReference type="GO" id="GO:0016020">
    <property type="term" value="C:membrane"/>
    <property type="evidence" value="ECO:0007669"/>
    <property type="project" value="UniProtKB-SubCell"/>
</dbReference>
<feature type="region of interest" description="Disordered" evidence="6">
    <location>
        <begin position="411"/>
        <end position="432"/>
    </location>
</feature>
<evidence type="ECO:0000256" key="1">
    <source>
        <dbReference type="ARBA" id="ARBA00004141"/>
    </source>
</evidence>
<keyword evidence="3 7" id="KW-0812">Transmembrane</keyword>
<dbReference type="PANTHER" id="PTHR23511">
    <property type="entry name" value="SYNAPTIC VESICLE GLYCOPROTEIN 2"/>
    <property type="match status" value="1"/>
</dbReference>
<feature type="compositionally biased region" description="Polar residues" evidence="6">
    <location>
        <begin position="45"/>
        <end position="61"/>
    </location>
</feature>
<organism evidence="9">
    <name type="scientific">Mantoniella antarctica</name>
    <dbReference type="NCBI Taxonomy" id="81844"/>
    <lineage>
        <taxon>Eukaryota</taxon>
        <taxon>Viridiplantae</taxon>
        <taxon>Chlorophyta</taxon>
        <taxon>Mamiellophyceae</taxon>
        <taxon>Mamiellales</taxon>
        <taxon>Mamiellaceae</taxon>
        <taxon>Mantoniella</taxon>
    </lineage>
</organism>
<evidence type="ECO:0000256" key="7">
    <source>
        <dbReference type="SAM" id="Phobius"/>
    </source>
</evidence>
<feature type="region of interest" description="Disordered" evidence="6">
    <location>
        <begin position="594"/>
        <end position="623"/>
    </location>
</feature>
<dbReference type="InterPro" id="IPR005829">
    <property type="entry name" value="Sugar_transporter_CS"/>
</dbReference>
<evidence type="ECO:0000256" key="4">
    <source>
        <dbReference type="ARBA" id="ARBA00022989"/>
    </source>
</evidence>
<dbReference type="InterPro" id="IPR005828">
    <property type="entry name" value="MFS_sugar_transport-like"/>
</dbReference>
<dbReference type="GO" id="GO:0022857">
    <property type="term" value="F:transmembrane transporter activity"/>
    <property type="evidence" value="ECO:0007669"/>
    <property type="project" value="InterPro"/>
</dbReference>
<evidence type="ECO:0000256" key="2">
    <source>
        <dbReference type="ARBA" id="ARBA00022448"/>
    </source>
</evidence>
<feature type="transmembrane region" description="Helical" evidence="7">
    <location>
        <begin position="448"/>
        <end position="467"/>
    </location>
</feature>
<accession>A0A7S0SU96</accession>
<keyword evidence="5 7" id="KW-0472">Membrane</keyword>
<dbReference type="InterPro" id="IPR011701">
    <property type="entry name" value="MFS"/>
</dbReference>
<feature type="transmembrane region" description="Helical" evidence="7">
    <location>
        <begin position="253"/>
        <end position="275"/>
    </location>
</feature>
<feature type="region of interest" description="Disordered" evidence="6">
    <location>
        <begin position="36"/>
        <end position="75"/>
    </location>
</feature>
<comment type="subcellular location">
    <subcellularLocation>
        <location evidence="1">Membrane</location>
        <topology evidence="1">Multi-pass membrane protein</topology>
    </subcellularLocation>
</comment>
<keyword evidence="2" id="KW-0813">Transport</keyword>
<gene>
    <name evidence="9" type="ORF">MANT1106_LOCUS16655</name>
</gene>
<dbReference type="PROSITE" id="PS00216">
    <property type="entry name" value="SUGAR_TRANSPORT_1"/>
    <property type="match status" value="1"/>
</dbReference>
<feature type="transmembrane region" description="Helical" evidence="7">
    <location>
        <begin position="479"/>
        <end position="499"/>
    </location>
</feature>
<dbReference type="Pfam" id="PF00083">
    <property type="entry name" value="Sugar_tr"/>
    <property type="match status" value="1"/>
</dbReference>
<dbReference type="PROSITE" id="PS50850">
    <property type="entry name" value="MFS"/>
    <property type="match status" value="1"/>
</dbReference>
<dbReference type="Pfam" id="PF07690">
    <property type="entry name" value="MFS_1"/>
    <property type="match status" value="1"/>
</dbReference>
<name>A0A7S0SU96_9CHLO</name>
<reference evidence="9" key="1">
    <citation type="submission" date="2021-01" db="EMBL/GenBank/DDBJ databases">
        <authorList>
            <person name="Corre E."/>
            <person name="Pelletier E."/>
            <person name="Niang G."/>
            <person name="Scheremetjew M."/>
            <person name="Finn R."/>
            <person name="Kale V."/>
            <person name="Holt S."/>
            <person name="Cochrane G."/>
            <person name="Meng A."/>
            <person name="Brown T."/>
            <person name="Cohen L."/>
        </authorList>
    </citation>
    <scope>NUCLEOTIDE SEQUENCE</scope>
    <source>
        <strain evidence="9">SL-175</strain>
    </source>
</reference>
<feature type="transmembrane region" description="Helical" evidence="7">
    <location>
        <begin position="128"/>
        <end position="148"/>
    </location>
</feature>
<sequence>MAMEVTPAATAGGGGSGSVGAYSDVAFTNIALGAQPSGADDTPLVQDNNSDVRGANVSNANHPHPASSITTTTGSGGGLSLNAGLQLNATQPLSDEGDGEHEYFAGDDGVRYTVDQAIDGAGFGRFQVMMLLFTGLAWMGDAMEMMLLSFLGPSVRCEWGVGPREEGMLTSVVFVGMMFGAPTWGILADWKGRRIAFFATTAITFFAGLMSAFSPTFGFLLFARGLVGFGLGGVPVAYSMFMEFLPSDGRGVWLTVIEVFWTLGSMIEAGLAWAILPHYSWRVLLAASTLPLALLLALMWFVPESPYYTASKGDAAATNRILRRICAVNGGGAALPPGMLTTTTTTTTGGGESGEANQPWWRRALKPFAGVGRLLDPGMRTTTLMLWFIFLAIAFMYYGVVLLTTEVHLDTSDGRSDNKEGGSRGGSDTLACTNHGSPDLSGKAYGDIFVSSTAELPGLMLAAVFVDRLGRRRTMGGSLLLNFVCTLPLVAYAAMPAWLETASLFAARGSIMSAFTVLYIYAPEVYPTSVRATAIGIGNGFARLGGMTCPLFAVEMVEGGNLAAAVGFFAALALVTAVLAFWLPVETAGKKLDCDDDGGGGGSGGVGSSRAGNAKEGSSKVGDVELSSAARGVAFSPLR</sequence>
<dbReference type="InterPro" id="IPR020846">
    <property type="entry name" value="MFS_dom"/>
</dbReference>
<evidence type="ECO:0000256" key="6">
    <source>
        <dbReference type="SAM" id="MobiDB-lite"/>
    </source>
</evidence>
<protein>
    <recommendedName>
        <fullName evidence="8">Major facilitator superfamily (MFS) profile domain-containing protein</fullName>
    </recommendedName>
</protein>
<dbReference type="Gene3D" id="1.20.1250.20">
    <property type="entry name" value="MFS general substrate transporter like domains"/>
    <property type="match status" value="1"/>
</dbReference>
<dbReference type="PANTHER" id="PTHR23511:SF5">
    <property type="entry name" value="MAJOR FACILITATOR-TYPE TRANSPORTER HXNZ-RELATED"/>
    <property type="match status" value="1"/>
</dbReference>
<dbReference type="EMBL" id="HBFC01027772">
    <property type="protein sequence ID" value="CAD8715200.1"/>
    <property type="molecule type" value="Transcribed_RNA"/>
</dbReference>
<feature type="transmembrane region" description="Helical" evidence="7">
    <location>
        <begin position="219"/>
        <end position="241"/>
    </location>
</feature>
<evidence type="ECO:0000256" key="5">
    <source>
        <dbReference type="ARBA" id="ARBA00023136"/>
    </source>
</evidence>
<feature type="transmembrane region" description="Helical" evidence="7">
    <location>
        <begin position="195"/>
        <end position="213"/>
    </location>
</feature>
<feature type="transmembrane region" description="Helical" evidence="7">
    <location>
        <begin position="505"/>
        <end position="522"/>
    </location>
</feature>
<feature type="transmembrane region" description="Helical" evidence="7">
    <location>
        <begin position="560"/>
        <end position="583"/>
    </location>
</feature>
<dbReference type="InterPro" id="IPR036259">
    <property type="entry name" value="MFS_trans_sf"/>
</dbReference>
<feature type="transmembrane region" description="Helical" evidence="7">
    <location>
        <begin position="168"/>
        <end position="188"/>
    </location>
</feature>
<feature type="transmembrane region" description="Helical" evidence="7">
    <location>
        <begin position="281"/>
        <end position="302"/>
    </location>
</feature>
<feature type="domain" description="Major facilitator superfamily (MFS) profile" evidence="8">
    <location>
        <begin position="130"/>
        <end position="588"/>
    </location>
</feature>
<dbReference type="SUPFAM" id="SSF103473">
    <property type="entry name" value="MFS general substrate transporter"/>
    <property type="match status" value="1"/>
</dbReference>
<feature type="compositionally biased region" description="Basic and acidic residues" evidence="6">
    <location>
        <begin position="411"/>
        <end position="422"/>
    </location>
</feature>
<evidence type="ECO:0000259" key="8">
    <source>
        <dbReference type="PROSITE" id="PS50850"/>
    </source>
</evidence>
<feature type="transmembrane region" description="Helical" evidence="7">
    <location>
        <begin position="384"/>
        <end position="403"/>
    </location>
</feature>
<keyword evidence="4 7" id="KW-1133">Transmembrane helix</keyword>
<evidence type="ECO:0000313" key="9">
    <source>
        <dbReference type="EMBL" id="CAD8715200.1"/>
    </source>
</evidence>
<proteinExistence type="predicted"/>